<reference evidence="2 3" key="2">
    <citation type="submission" date="2019-11" db="EMBL/GenBank/DDBJ databases">
        <title>A de novo genome assembly of a pear dwarfing rootstock.</title>
        <authorList>
            <person name="Wang F."/>
            <person name="Wang J."/>
            <person name="Li S."/>
            <person name="Zhang Y."/>
            <person name="Fang M."/>
            <person name="Ma L."/>
            <person name="Zhao Y."/>
            <person name="Jiang S."/>
        </authorList>
    </citation>
    <scope>NUCLEOTIDE SEQUENCE [LARGE SCALE GENOMIC DNA]</scope>
    <source>
        <strain evidence="2">S2</strain>
        <tissue evidence="2">Leaf</tissue>
    </source>
</reference>
<sequence>MFSFYIMQLLTFLLRLWVISQPLGNVLKVDDVTLNFNEVFVKVLVEVDFRVPFKRVLIINDDDNRPILVSYEKLFEICFNWGRMRSDGHVCSEYEVDDGCFLIKRFFEDKLVIFPKYTNVDTDIKDALHDNALFPCCFKAERRYGSGQVEGGKVAEKYVGKVAKYKWVPRADSVQDWRKSHSSGVSDRVSGDKREMNMDVVSVSMAAEASRLPPRSKMGIMSPRKRIRKGFANEVETSYLKELD</sequence>
<dbReference type="OrthoDB" id="1096772at2759"/>
<feature type="signal peptide" evidence="1">
    <location>
        <begin position="1"/>
        <end position="24"/>
    </location>
</feature>
<evidence type="ECO:0008006" key="4">
    <source>
        <dbReference type="Google" id="ProtNLM"/>
    </source>
</evidence>
<comment type="caution">
    <text evidence="2">The sequence shown here is derived from an EMBL/GenBank/DDBJ whole genome shotgun (WGS) entry which is preliminary data.</text>
</comment>
<proteinExistence type="predicted"/>
<feature type="chain" id="PRO_5024288796" description="DUF4283 domain-containing protein" evidence="1">
    <location>
        <begin position="25"/>
        <end position="244"/>
    </location>
</feature>
<dbReference type="EMBL" id="SMOL01000353">
    <property type="protein sequence ID" value="KAB2620220.1"/>
    <property type="molecule type" value="Genomic_DNA"/>
</dbReference>
<evidence type="ECO:0000313" key="3">
    <source>
        <dbReference type="Proteomes" id="UP000327157"/>
    </source>
</evidence>
<keyword evidence="3" id="KW-1185">Reference proteome</keyword>
<evidence type="ECO:0000256" key="1">
    <source>
        <dbReference type="SAM" id="SignalP"/>
    </source>
</evidence>
<organism evidence="2 3">
    <name type="scientific">Pyrus ussuriensis x Pyrus communis</name>
    <dbReference type="NCBI Taxonomy" id="2448454"/>
    <lineage>
        <taxon>Eukaryota</taxon>
        <taxon>Viridiplantae</taxon>
        <taxon>Streptophyta</taxon>
        <taxon>Embryophyta</taxon>
        <taxon>Tracheophyta</taxon>
        <taxon>Spermatophyta</taxon>
        <taxon>Magnoliopsida</taxon>
        <taxon>eudicotyledons</taxon>
        <taxon>Gunneridae</taxon>
        <taxon>Pentapetalae</taxon>
        <taxon>rosids</taxon>
        <taxon>fabids</taxon>
        <taxon>Rosales</taxon>
        <taxon>Rosaceae</taxon>
        <taxon>Amygdaloideae</taxon>
        <taxon>Maleae</taxon>
        <taxon>Pyrus</taxon>
    </lineage>
</organism>
<keyword evidence="1" id="KW-0732">Signal</keyword>
<dbReference type="Proteomes" id="UP000327157">
    <property type="component" value="Unassembled WGS sequence"/>
</dbReference>
<dbReference type="AlphaFoldDB" id="A0A5N5H4E9"/>
<protein>
    <recommendedName>
        <fullName evidence="4">DUF4283 domain-containing protein</fullName>
    </recommendedName>
</protein>
<reference evidence="2 3" key="1">
    <citation type="submission" date="2019-09" db="EMBL/GenBank/DDBJ databases">
        <authorList>
            <person name="Ou C."/>
        </authorList>
    </citation>
    <scope>NUCLEOTIDE SEQUENCE [LARGE SCALE GENOMIC DNA]</scope>
    <source>
        <strain evidence="2">S2</strain>
        <tissue evidence="2">Leaf</tissue>
    </source>
</reference>
<name>A0A5N5H4E9_9ROSA</name>
<gene>
    <name evidence="2" type="ORF">D8674_039636</name>
</gene>
<evidence type="ECO:0000313" key="2">
    <source>
        <dbReference type="EMBL" id="KAB2620220.1"/>
    </source>
</evidence>
<accession>A0A5N5H4E9</accession>